<comment type="caution">
    <text evidence="2">The sequence shown here is derived from an EMBL/GenBank/DDBJ whole genome shotgun (WGS) entry which is preliminary data.</text>
</comment>
<dbReference type="AlphaFoldDB" id="A0A7X5TPB4"/>
<feature type="region of interest" description="Disordered" evidence="1">
    <location>
        <begin position="638"/>
        <end position="665"/>
    </location>
</feature>
<reference evidence="2 3" key="1">
    <citation type="journal article" date="2006" name="Int. J. Syst. Evol. Microbiol.">
        <title>Dyella yeojuensis sp. nov., isolated from greenhouse soil in Korea.</title>
        <authorList>
            <person name="Kim B.Y."/>
            <person name="Weon H.Y."/>
            <person name="Lee K.H."/>
            <person name="Seok S.J."/>
            <person name="Kwon S.W."/>
            <person name="Go S.J."/>
            <person name="Stackebrandt E."/>
        </authorList>
    </citation>
    <scope>NUCLEOTIDE SEQUENCE [LARGE SCALE GENOMIC DNA]</scope>
    <source>
        <strain evidence="2 3">DSM 17673</strain>
    </source>
</reference>
<dbReference type="SUPFAM" id="SSF50985">
    <property type="entry name" value="RCC1/BLIP-II"/>
    <property type="match status" value="1"/>
</dbReference>
<dbReference type="InterPro" id="IPR009091">
    <property type="entry name" value="RCC1/BLIP-II"/>
</dbReference>
<name>A0A7X5TPB4_9GAMM</name>
<evidence type="ECO:0000313" key="3">
    <source>
        <dbReference type="Proteomes" id="UP000518878"/>
    </source>
</evidence>
<feature type="compositionally biased region" description="Low complexity" evidence="1">
    <location>
        <begin position="641"/>
        <end position="652"/>
    </location>
</feature>
<protein>
    <recommendedName>
        <fullName evidence="4">Alpha-tubulin suppressor-like RCC1 family protein</fullName>
    </recommendedName>
</protein>
<dbReference type="Proteomes" id="UP000518878">
    <property type="component" value="Unassembled WGS sequence"/>
</dbReference>
<dbReference type="Gene3D" id="2.130.10.30">
    <property type="entry name" value="Regulator of chromosome condensation 1/beta-lactamase-inhibitor protein II"/>
    <property type="match status" value="1"/>
</dbReference>
<dbReference type="EMBL" id="JAAQTL010000001">
    <property type="protein sequence ID" value="NID14539.1"/>
    <property type="molecule type" value="Genomic_DNA"/>
</dbReference>
<evidence type="ECO:0000313" key="2">
    <source>
        <dbReference type="EMBL" id="NID14539.1"/>
    </source>
</evidence>
<proteinExistence type="predicted"/>
<accession>A0A7X5TPB4</accession>
<organism evidence="2 3">
    <name type="scientific">Luteibacter yeojuensis</name>
    <dbReference type="NCBI Taxonomy" id="345309"/>
    <lineage>
        <taxon>Bacteria</taxon>
        <taxon>Pseudomonadati</taxon>
        <taxon>Pseudomonadota</taxon>
        <taxon>Gammaproteobacteria</taxon>
        <taxon>Lysobacterales</taxon>
        <taxon>Rhodanobacteraceae</taxon>
        <taxon>Luteibacter</taxon>
    </lineage>
</organism>
<keyword evidence="3" id="KW-1185">Reference proteome</keyword>
<evidence type="ECO:0000256" key="1">
    <source>
        <dbReference type="SAM" id="MobiDB-lite"/>
    </source>
</evidence>
<sequence length="665" mass="71220">MIVGEAIVGGTLRGAYKYENEEENPEGQSTYQWTVDGEVVATTLECRVLAEYAGKTIVFTVTPVAMAGEIGAPVSSPGKLVDSGFQNISDEENTNSFMKQHGNFSFYVPEPADRIFVSTGGAFSLIDPPSSDVFVQGQNDFGALVPESIKTYLQNNPATVLYATERDFGALVPLGPTNQLLVWGRNIPANYDITRLRNLRAVYANGGAFAYIYRTMNAENKWIGAIGGTAFGSVVPDAIHLKLVEDPPRAIYATYDAFAVLTEKGRVYAWGNINSGGSIRPDAQSRLDGMVTRRIISNMSAFCAIDDDGTFVPWGNTTNGGVIPADRLEAILDQGGAKSVIASRHAFCAITKGRAKAVSWGNATQGGNMSANALDFAARGNIVLCRAATWAFCMINAQGQAEAWGVAGSGGTIPRDAEGFVASDDQHPADFGALMQGSGVKPGIHSYFRGKMRDDGVDVNDESAIDAAAARFAQSMDRVTSSLRLANAYVGVYANDTSFFFLAQDEFGLTERLLVWGQANGGGTMPDATRQTLMASQITATYCTNGAYAVLANQGTTEGVVTVWGATLAQLDAGEIPKVPPEIAEKLRRGIIEVYSIKRQPPVNPTTVRVDPSFAARHRDGTYVLWGGNVNNQVFVPEDQGLSPGSTSSLPPMKERSGLRRYSYK</sequence>
<dbReference type="RefSeq" id="WP_166698249.1">
    <property type="nucleotide sequence ID" value="NZ_JAAQTL010000001.1"/>
</dbReference>
<gene>
    <name evidence="2" type="ORF">HBF32_03555</name>
</gene>
<evidence type="ECO:0008006" key="4">
    <source>
        <dbReference type="Google" id="ProtNLM"/>
    </source>
</evidence>